<dbReference type="KEGG" id="egu:105045921"/>
<evidence type="ECO:0000313" key="3">
    <source>
        <dbReference type="Proteomes" id="UP000504607"/>
    </source>
</evidence>
<keyword evidence="2" id="KW-0812">Transmembrane</keyword>
<dbReference type="NCBIfam" id="TIGR01571">
    <property type="entry name" value="A_thal_Cys_rich"/>
    <property type="match status" value="1"/>
</dbReference>
<dbReference type="InterPro" id="IPR021369">
    <property type="entry name" value="DUF2985"/>
</dbReference>
<keyword evidence="3" id="KW-1185">Reference proteome</keyword>
<name>A0A6I9R9P5_ELAGV</name>
<dbReference type="GeneID" id="105045921"/>
<dbReference type="Pfam" id="PF11204">
    <property type="entry name" value="DUF2985"/>
    <property type="match status" value="1"/>
</dbReference>
<evidence type="ECO:0000256" key="2">
    <source>
        <dbReference type="SAM" id="Phobius"/>
    </source>
</evidence>
<dbReference type="InterPro" id="IPR006461">
    <property type="entry name" value="PLAC_motif_containing"/>
</dbReference>
<feature type="transmembrane region" description="Helical" evidence="2">
    <location>
        <begin position="221"/>
        <end position="245"/>
    </location>
</feature>
<dbReference type="GO" id="GO:0051762">
    <property type="term" value="P:sesquiterpene biosynthetic process"/>
    <property type="evidence" value="ECO:0007669"/>
    <property type="project" value="TreeGrafter"/>
</dbReference>
<proteinExistence type="predicted"/>
<feature type="transmembrane region" description="Helical" evidence="2">
    <location>
        <begin position="126"/>
        <end position="149"/>
    </location>
</feature>
<protein>
    <submittedName>
        <fullName evidence="4">Uncharacterized protein LOC105045921</fullName>
    </submittedName>
</protein>
<dbReference type="AlphaFoldDB" id="A0A6I9R9P5"/>
<evidence type="ECO:0000256" key="1">
    <source>
        <dbReference type="SAM" id="MobiDB-lite"/>
    </source>
</evidence>
<dbReference type="InParanoid" id="A0A6I9R9P5"/>
<feature type="transmembrane region" description="Helical" evidence="2">
    <location>
        <begin position="388"/>
        <end position="407"/>
    </location>
</feature>
<dbReference type="FunCoup" id="A0A6I9R9P5">
    <property type="interactions" value="231"/>
</dbReference>
<dbReference type="Pfam" id="PF04749">
    <property type="entry name" value="PLAC8"/>
    <property type="match status" value="1"/>
</dbReference>
<reference evidence="4" key="1">
    <citation type="submission" date="2025-08" db="UniProtKB">
        <authorList>
            <consortium name="RefSeq"/>
        </authorList>
    </citation>
    <scope>IDENTIFICATION</scope>
</reference>
<feature type="compositionally biased region" description="Polar residues" evidence="1">
    <location>
        <begin position="550"/>
        <end position="560"/>
    </location>
</feature>
<accession>A0A6I9R9P5</accession>
<feature type="compositionally biased region" description="Polar residues" evidence="1">
    <location>
        <begin position="496"/>
        <end position="512"/>
    </location>
</feature>
<feature type="transmembrane region" description="Helical" evidence="2">
    <location>
        <begin position="257"/>
        <end position="275"/>
    </location>
</feature>
<keyword evidence="2" id="KW-0472">Membrane</keyword>
<organism evidence="3 4">
    <name type="scientific">Elaeis guineensis var. tenera</name>
    <name type="common">Oil palm</name>
    <dbReference type="NCBI Taxonomy" id="51953"/>
    <lineage>
        <taxon>Eukaryota</taxon>
        <taxon>Viridiplantae</taxon>
        <taxon>Streptophyta</taxon>
        <taxon>Embryophyta</taxon>
        <taxon>Tracheophyta</taxon>
        <taxon>Spermatophyta</taxon>
        <taxon>Magnoliopsida</taxon>
        <taxon>Liliopsida</taxon>
        <taxon>Arecaceae</taxon>
        <taxon>Arecoideae</taxon>
        <taxon>Cocoseae</taxon>
        <taxon>Elaeidinae</taxon>
        <taxon>Elaeis</taxon>
    </lineage>
</organism>
<dbReference type="OrthoDB" id="6407410at2759"/>
<evidence type="ECO:0000313" key="4">
    <source>
        <dbReference type="RefSeq" id="XP_010922665.1"/>
    </source>
</evidence>
<feature type="region of interest" description="Disordered" evidence="1">
    <location>
        <begin position="495"/>
        <end position="560"/>
    </location>
</feature>
<feature type="transmembrane region" description="Helical" evidence="2">
    <location>
        <begin position="356"/>
        <end position="376"/>
    </location>
</feature>
<keyword evidence="2" id="KW-1133">Transmembrane helix</keyword>
<feature type="compositionally biased region" description="Polar residues" evidence="1">
    <location>
        <begin position="520"/>
        <end position="538"/>
    </location>
</feature>
<dbReference type="PANTHER" id="PTHR31045:SF19">
    <property type="entry name" value="OS03G0299800 PROTEIN"/>
    <property type="match status" value="1"/>
</dbReference>
<gene>
    <name evidence="4" type="primary">LOC105045921</name>
</gene>
<dbReference type="RefSeq" id="XP_010922665.1">
    <property type="nucleotide sequence ID" value="XM_010924363.2"/>
</dbReference>
<dbReference type="GO" id="GO:0009975">
    <property type="term" value="F:cyclase activity"/>
    <property type="evidence" value="ECO:0007669"/>
    <property type="project" value="TreeGrafter"/>
</dbReference>
<feature type="transmembrane region" description="Helical" evidence="2">
    <location>
        <begin position="331"/>
        <end position="349"/>
    </location>
</feature>
<dbReference type="Proteomes" id="UP000504607">
    <property type="component" value="Chromosome 5"/>
</dbReference>
<dbReference type="PANTHER" id="PTHR31045">
    <property type="entry name" value="PLAC8 FAMILY PROTEIN-RELATED"/>
    <property type="match status" value="1"/>
</dbReference>
<sequence length="560" mass="64248">MDSNENDVKKDEIEVELGKCRRDHIPVCIPTVEKELLDRKTRKKRFLDFLKAHPSKDWFLSFGFIGRLSPFTFLKRMGSQRNGSSPPDPAPGGRWRHFHVQFARKINWVALSRYCKNWAKHPMHMALLVWLFFVAAGIIMLFLLMTGLLNGAIPSSAVRKRWTEITNQILNALFTIMCLYEHPKLFHHLILLCRWRSSDTAELRQVYCKTGAHRPYERAHMMLVVVLLHITCLCQYAMCALYWVYTRKTRPDWAVNLLMGLGVVAPVIAGLYVVYSPLGRKYESMTDEESRHEVAMATKPEAGEMKQYSKMVVVTSPEWVGGLVDCWDDLTAAYLSFFCTFCVFGWNMERLGFGNMYVHIVTFMLLCIAPFWVFYVSALNIEDDVIRYMARITGIVLCFLGLLYGGFWRTRMRKRFKLPGNPFCCGYPNVTDCMQWLFCWSCSLAQEVRTANFYDVEEDSFYRKEILGEESRPALRPLPREGGLGPMVAPSYPILSKSSPATDENSKSNSDGTAADCTSEDSAITTKTEVSTSENDYTTKPPIPPVIQLEDNQPVEQEKR</sequence>